<evidence type="ECO:0000313" key="3">
    <source>
        <dbReference type="EMBL" id="CAD8311730.1"/>
    </source>
</evidence>
<feature type="chain" id="PRO_5031184744" evidence="2">
    <location>
        <begin position="20"/>
        <end position="194"/>
    </location>
</feature>
<proteinExistence type="predicted"/>
<evidence type="ECO:0000256" key="1">
    <source>
        <dbReference type="SAM" id="MobiDB-lite"/>
    </source>
</evidence>
<feature type="compositionally biased region" description="Polar residues" evidence="1">
    <location>
        <begin position="35"/>
        <end position="49"/>
    </location>
</feature>
<evidence type="ECO:0000256" key="2">
    <source>
        <dbReference type="SAM" id="SignalP"/>
    </source>
</evidence>
<feature type="region of interest" description="Disordered" evidence="1">
    <location>
        <begin position="23"/>
        <end position="49"/>
    </location>
</feature>
<reference evidence="3" key="1">
    <citation type="submission" date="2021-01" db="EMBL/GenBank/DDBJ databases">
        <authorList>
            <person name="Corre E."/>
            <person name="Pelletier E."/>
            <person name="Niang G."/>
            <person name="Scheremetjew M."/>
            <person name="Finn R."/>
            <person name="Kale V."/>
            <person name="Holt S."/>
            <person name="Cochrane G."/>
            <person name="Meng A."/>
            <person name="Brown T."/>
            <person name="Cohen L."/>
        </authorList>
    </citation>
    <scope>NUCLEOTIDE SEQUENCE</scope>
    <source>
        <strain evidence="3">CCMP147</strain>
    </source>
</reference>
<name>A0A7R9W1M4_9STRA</name>
<dbReference type="AlphaFoldDB" id="A0A7R9W1M4"/>
<protein>
    <submittedName>
        <fullName evidence="3">Uncharacterized protein</fullName>
    </submittedName>
</protein>
<gene>
    <name evidence="3" type="ORF">TDUB1175_LOCUS10519</name>
</gene>
<feature type="signal peptide" evidence="2">
    <location>
        <begin position="1"/>
        <end position="19"/>
    </location>
</feature>
<keyword evidence="2" id="KW-0732">Signal</keyword>
<organism evidence="3">
    <name type="scientific">Pseudictyota dubia</name>
    <dbReference type="NCBI Taxonomy" id="2749911"/>
    <lineage>
        <taxon>Eukaryota</taxon>
        <taxon>Sar</taxon>
        <taxon>Stramenopiles</taxon>
        <taxon>Ochrophyta</taxon>
        <taxon>Bacillariophyta</taxon>
        <taxon>Mediophyceae</taxon>
        <taxon>Biddulphiophycidae</taxon>
        <taxon>Eupodiscales</taxon>
        <taxon>Odontellaceae</taxon>
        <taxon>Pseudictyota</taxon>
    </lineage>
</organism>
<dbReference type="EMBL" id="HBED01021056">
    <property type="protein sequence ID" value="CAD8311730.1"/>
    <property type="molecule type" value="Transcribed_RNA"/>
</dbReference>
<sequence length="194" mass="19195">MRIALLLVLCALSLLGAFAAEGDEPAESPGGASNGQGSSEVTEGSQSASGGRLNLDGLGATFPPVCENSLNNFGACMESNLMQNCVADCLASEKLKGLASDPPQLPDSCEAATEIVCHMASCCEPCAPMGLGSVTCFNVEGGTFLGEDCDIQCDGGTVDSPGGGGDGDTMSDAARTVAPKLAVAAAAGLAWIGA</sequence>
<accession>A0A7R9W1M4</accession>